<dbReference type="PATRIC" id="fig|37636.3.peg.1461"/>
<name>A0A0N0IRR0_THESC</name>
<dbReference type="InterPro" id="IPR029058">
    <property type="entry name" value="AB_hydrolase_fold"/>
</dbReference>
<evidence type="ECO:0000313" key="1">
    <source>
        <dbReference type="EMBL" id="KPD32895.1"/>
    </source>
</evidence>
<accession>A0A0N0IRR0</accession>
<dbReference type="Gene3D" id="3.40.50.1820">
    <property type="entry name" value="alpha/beta hydrolase"/>
    <property type="match status" value="1"/>
</dbReference>
<dbReference type="EMBL" id="LJJR01000004">
    <property type="protein sequence ID" value="KPD32895.1"/>
    <property type="molecule type" value="Genomic_DNA"/>
</dbReference>
<dbReference type="ESTHER" id="thesc-a0a0n0irr0">
    <property type="family name" value="AlphaBeta_hydrolase"/>
</dbReference>
<dbReference type="SUPFAM" id="SSF53474">
    <property type="entry name" value="alpha/beta-Hydrolases"/>
    <property type="match status" value="1"/>
</dbReference>
<reference evidence="1 3" key="1">
    <citation type="submission" date="2015-09" db="EMBL/GenBank/DDBJ databases">
        <title>Draft genome sequence of Thermus scotoductus strain K1 isolated from a geothermal spring in Nagorno-Karabakh, Armenia.</title>
        <authorList>
            <person name="Saghatelyan A."/>
            <person name="Poghosyan L."/>
            <person name="Panosyan H."/>
            <person name="Birkeland N.-K."/>
        </authorList>
    </citation>
    <scope>NUCLEOTIDE SEQUENCE [LARGE SCALE GENOMIC DNA]</scope>
    <source>
        <strain evidence="1 3">K1</strain>
    </source>
</reference>
<evidence type="ECO:0000313" key="3">
    <source>
        <dbReference type="Proteomes" id="UP000053099"/>
    </source>
</evidence>
<comment type="caution">
    <text evidence="1">The sequence shown here is derived from an EMBL/GenBank/DDBJ whole genome shotgun (WGS) entry which is preliminary data.</text>
</comment>
<reference evidence="2 4" key="2">
    <citation type="journal article" date="2019" name="Extremophiles">
        <title>Biogeography of thermophiles and predominance of Thermus scotoductus in domestic water heaters.</title>
        <authorList>
            <person name="Wilpiszeski R.L."/>
            <person name="Zhang Z."/>
            <person name="House C.H."/>
        </authorList>
    </citation>
    <scope>NUCLEOTIDE SEQUENCE [LARGE SCALE GENOMIC DNA]</scope>
    <source>
        <strain evidence="2 4">10_S10</strain>
    </source>
</reference>
<dbReference type="AlphaFoldDB" id="A0A0N0IRR0"/>
<dbReference type="EMBL" id="PEMN01000055">
    <property type="protein sequence ID" value="RTI19856.1"/>
    <property type="molecule type" value="Genomic_DNA"/>
</dbReference>
<protein>
    <submittedName>
        <fullName evidence="1">Phospholipase</fullName>
    </submittedName>
</protein>
<dbReference type="RefSeq" id="WP_038031008.1">
    <property type="nucleotide sequence ID" value="NZ_PEMF01000033.1"/>
</dbReference>
<sequence>MRKEAFTLAGQSVLAHIPERPRALLLALHGLQGSREHILSLLPGYVERGFLLLAFDAPRHGKREGPPPSSKSPRYVEEVYQVALAFAEEGREVAQEARGRFGLPLFLAGGSLGAFVVHLLLSQGFRAEGALAFIGSGFPMKLPQGQEVRDTRVLALYETPPAQRGEAYGGVPLLHLHGTKDLIVPLSRMEKTVEALRPHYPEGRLAWFVEEGAGHTITPLMARMGLAFLEAWLDPGRP</sequence>
<evidence type="ECO:0000313" key="2">
    <source>
        <dbReference type="EMBL" id="RTI19856.1"/>
    </source>
</evidence>
<evidence type="ECO:0000313" key="4">
    <source>
        <dbReference type="Proteomes" id="UP000288073"/>
    </source>
</evidence>
<gene>
    <name evidence="1" type="ORF">AN926_01505</name>
    <name evidence="2" type="ORF">CSW23_02590</name>
</gene>
<organism evidence="1 3">
    <name type="scientific">Thermus scotoductus</name>
    <dbReference type="NCBI Taxonomy" id="37636"/>
    <lineage>
        <taxon>Bacteria</taxon>
        <taxon>Thermotogati</taxon>
        <taxon>Deinococcota</taxon>
        <taxon>Deinococci</taxon>
        <taxon>Thermales</taxon>
        <taxon>Thermaceae</taxon>
        <taxon>Thermus</taxon>
    </lineage>
</organism>
<dbReference type="Proteomes" id="UP000288073">
    <property type="component" value="Unassembled WGS sequence"/>
</dbReference>
<dbReference type="Proteomes" id="UP000053099">
    <property type="component" value="Unassembled WGS sequence"/>
</dbReference>
<proteinExistence type="predicted"/>